<reference evidence="3 5" key="1">
    <citation type="submission" date="2019-03" db="EMBL/GenBank/DDBJ databases">
        <title>Genomic Encyclopedia of Type Strains, Phase IV (KMG-IV): sequencing the most valuable type-strain genomes for metagenomic binning, comparative biology and taxonomic classification.</title>
        <authorList>
            <person name="Goeker M."/>
        </authorList>
    </citation>
    <scope>NUCLEOTIDE SEQUENCE [LARGE SCALE GENOMIC DNA]</scope>
    <source>
        <strain evidence="3 5">DSM 12034</strain>
    </source>
</reference>
<dbReference type="PANTHER" id="PTHR34322:SF2">
    <property type="entry name" value="TRANSPOSASE IS200-LIKE DOMAIN-CONTAINING PROTEIN"/>
    <property type="match status" value="1"/>
</dbReference>
<dbReference type="EMBL" id="SMAH01000004">
    <property type="protein sequence ID" value="TCS98689.1"/>
    <property type="molecule type" value="Genomic_DNA"/>
</dbReference>
<evidence type="ECO:0000256" key="1">
    <source>
        <dbReference type="SAM" id="MobiDB-lite"/>
    </source>
</evidence>
<organism evidence="3 5">
    <name type="scientific">Tepidimonas ignava</name>
    <dbReference type="NCBI Taxonomy" id="114249"/>
    <lineage>
        <taxon>Bacteria</taxon>
        <taxon>Pseudomonadati</taxon>
        <taxon>Pseudomonadota</taxon>
        <taxon>Betaproteobacteria</taxon>
        <taxon>Burkholderiales</taxon>
        <taxon>Tepidimonas</taxon>
    </lineage>
</organism>
<evidence type="ECO:0000313" key="3">
    <source>
        <dbReference type="EMBL" id="TCS98689.1"/>
    </source>
</evidence>
<dbReference type="RefSeq" id="WP_132962017.1">
    <property type="nucleotide sequence ID" value="NZ_DAIPFN010000035.1"/>
</dbReference>
<proteinExistence type="predicted"/>
<keyword evidence="6" id="KW-1185">Reference proteome</keyword>
<dbReference type="GO" id="GO:0003677">
    <property type="term" value="F:DNA binding"/>
    <property type="evidence" value="ECO:0007669"/>
    <property type="project" value="InterPro"/>
</dbReference>
<sequence length="236" mass="26102">MARLPRLRAAGHLHLVVWRGHNGQPVVADDTDAHRLLDAVAELAAREGVAWHGFALLPNEVWLLLTPATDGALGRLMQGVGRRYVRLYNDRHGRRGTLWEGRYRAAVLAPSWALPALVLLDTLPLEAGLCAQPEHHPWSSHRHYSGMQMWRGLQPPPAWWALGDTPFAREAAYRQRVAQGLTSSQRDALRRAALHGWPLGDDAFLAALQASSGRRVQPARPGRPRKGSAPNDSVPK</sequence>
<feature type="region of interest" description="Disordered" evidence="1">
    <location>
        <begin position="211"/>
        <end position="236"/>
    </location>
</feature>
<feature type="domain" description="Transposase IS200-like" evidence="2">
    <location>
        <begin position="9"/>
        <end position="120"/>
    </location>
</feature>
<gene>
    <name evidence="3" type="ORF">EDC36_104113</name>
    <name evidence="4" type="ORF">Tigna_02519</name>
</gene>
<dbReference type="OrthoDB" id="9814067at2"/>
<dbReference type="SUPFAM" id="SSF143422">
    <property type="entry name" value="Transposase IS200-like"/>
    <property type="match status" value="1"/>
</dbReference>
<dbReference type="SMART" id="SM01321">
    <property type="entry name" value="Y1_Tnp"/>
    <property type="match status" value="1"/>
</dbReference>
<name>A0A4R3LF88_9BURK</name>
<dbReference type="InterPro" id="IPR002686">
    <property type="entry name" value="Transposase_17"/>
</dbReference>
<evidence type="ECO:0000313" key="5">
    <source>
        <dbReference type="Proteomes" id="UP000295536"/>
    </source>
</evidence>
<dbReference type="GO" id="GO:0004803">
    <property type="term" value="F:transposase activity"/>
    <property type="evidence" value="ECO:0007669"/>
    <property type="project" value="InterPro"/>
</dbReference>
<dbReference type="EMBL" id="VJNC01000024">
    <property type="protein sequence ID" value="TSE18517.1"/>
    <property type="molecule type" value="Genomic_DNA"/>
</dbReference>
<dbReference type="GO" id="GO:0006313">
    <property type="term" value="P:DNA transposition"/>
    <property type="evidence" value="ECO:0007669"/>
    <property type="project" value="InterPro"/>
</dbReference>
<dbReference type="Proteomes" id="UP000315577">
    <property type="component" value="Unassembled WGS sequence"/>
</dbReference>
<dbReference type="Gene3D" id="3.30.70.1290">
    <property type="entry name" value="Transposase IS200-like"/>
    <property type="match status" value="1"/>
</dbReference>
<dbReference type="InterPro" id="IPR036515">
    <property type="entry name" value="Transposase_17_sf"/>
</dbReference>
<comment type="caution">
    <text evidence="3">The sequence shown here is derived from an EMBL/GenBank/DDBJ whole genome shotgun (WGS) entry which is preliminary data.</text>
</comment>
<evidence type="ECO:0000313" key="6">
    <source>
        <dbReference type="Proteomes" id="UP000315577"/>
    </source>
</evidence>
<accession>A0A4R3LF88</accession>
<dbReference type="Proteomes" id="UP000295536">
    <property type="component" value="Unassembled WGS sequence"/>
</dbReference>
<evidence type="ECO:0000259" key="2">
    <source>
        <dbReference type="SMART" id="SM01321"/>
    </source>
</evidence>
<dbReference type="PANTHER" id="PTHR34322">
    <property type="entry name" value="TRANSPOSASE, Y1_TNP DOMAIN-CONTAINING"/>
    <property type="match status" value="1"/>
</dbReference>
<evidence type="ECO:0000313" key="4">
    <source>
        <dbReference type="EMBL" id="TSE18517.1"/>
    </source>
</evidence>
<reference evidence="4 6" key="2">
    <citation type="submission" date="2019-07" db="EMBL/GenBank/DDBJ databases">
        <title>Tepidimonas ignava SPS-1037 draft genome.</title>
        <authorList>
            <person name="Da Costa M.S."/>
            <person name="Froufe H.J.C."/>
            <person name="Egas C."/>
            <person name="Albuquerque L."/>
        </authorList>
    </citation>
    <scope>NUCLEOTIDE SEQUENCE [LARGE SCALE GENOMIC DNA]</scope>
    <source>
        <strain evidence="4 6">SPS-1037</strain>
    </source>
</reference>
<dbReference type="AlphaFoldDB" id="A0A4R3LF88"/>
<protein>
    <submittedName>
        <fullName evidence="3">Putative transposase</fullName>
    </submittedName>
    <submittedName>
        <fullName evidence="4">Transposase IS200 like protein</fullName>
    </submittedName>
</protein>